<reference evidence="2" key="1">
    <citation type="submission" date="2021-02" db="EMBL/GenBank/DDBJ databases">
        <authorList>
            <person name="Nowell W R."/>
        </authorList>
    </citation>
    <scope>NUCLEOTIDE SEQUENCE</scope>
</reference>
<evidence type="ECO:0000313" key="2">
    <source>
        <dbReference type="EMBL" id="CAF1226278.1"/>
    </source>
</evidence>
<dbReference type="EMBL" id="CAJOAZ010003038">
    <property type="protein sequence ID" value="CAF3979800.1"/>
    <property type="molecule type" value="Genomic_DNA"/>
</dbReference>
<organism evidence="2 4">
    <name type="scientific">Adineta steineri</name>
    <dbReference type="NCBI Taxonomy" id="433720"/>
    <lineage>
        <taxon>Eukaryota</taxon>
        <taxon>Metazoa</taxon>
        <taxon>Spiralia</taxon>
        <taxon>Gnathifera</taxon>
        <taxon>Rotifera</taxon>
        <taxon>Eurotatoria</taxon>
        <taxon>Bdelloidea</taxon>
        <taxon>Adinetida</taxon>
        <taxon>Adinetidae</taxon>
        <taxon>Adineta</taxon>
    </lineage>
</organism>
<comment type="caution">
    <text evidence="2">The sequence shown here is derived from an EMBL/GenBank/DDBJ whole genome shotgun (WGS) entry which is preliminary data.</text>
</comment>
<feature type="compositionally biased region" description="Basic and acidic residues" evidence="1">
    <location>
        <begin position="219"/>
        <end position="242"/>
    </location>
</feature>
<evidence type="ECO:0000313" key="3">
    <source>
        <dbReference type="EMBL" id="CAF3979800.1"/>
    </source>
</evidence>
<dbReference type="Proteomes" id="UP000663844">
    <property type="component" value="Unassembled WGS sequence"/>
</dbReference>
<feature type="compositionally biased region" description="Basic and acidic residues" evidence="1">
    <location>
        <begin position="263"/>
        <end position="272"/>
    </location>
</feature>
<name>A0A814Y8Y3_9BILA</name>
<feature type="region of interest" description="Disordered" evidence="1">
    <location>
        <begin position="165"/>
        <end position="412"/>
    </location>
</feature>
<evidence type="ECO:0000256" key="1">
    <source>
        <dbReference type="SAM" id="MobiDB-lite"/>
    </source>
</evidence>
<feature type="compositionally biased region" description="Polar residues" evidence="1">
    <location>
        <begin position="308"/>
        <end position="354"/>
    </location>
</feature>
<evidence type="ECO:0000313" key="4">
    <source>
        <dbReference type="Proteomes" id="UP000663845"/>
    </source>
</evidence>
<dbReference type="AlphaFoldDB" id="A0A814Y8Y3"/>
<feature type="compositionally biased region" description="Polar residues" evidence="1">
    <location>
        <begin position="165"/>
        <end position="213"/>
    </location>
</feature>
<dbReference type="Proteomes" id="UP000663845">
    <property type="component" value="Unassembled WGS sequence"/>
</dbReference>
<proteinExistence type="predicted"/>
<protein>
    <submittedName>
        <fullName evidence="2">Uncharacterized protein</fullName>
    </submittedName>
</protein>
<dbReference type="EMBL" id="CAJNOG010000408">
    <property type="protein sequence ID" value="CAF1226278.1"/>
    <property type="molecule type" value="Genomic_DNA"/>
</dbReference>
<gene>
    <name evidence="2" type="ORF">JYZ213_LOCUS28287</name>
    <name evidence="3" type="ORF">OXD698_LOCUS28316</name>
</gene>
<accession>A0A814Y8Y3</accession>
<sequence>MNEKNSFENVQRLNSTIMAKSKWTSSLIGMRKSGEELHDRRTKSNRKANQFLQELLQQKSDGSQIDDNGVTDRYHKFLRNKSNLNNDNYVLDEFEIRLRALNNQRRIQTSRSFHSSSDVSFTNDSEMENEIEYDNNDLIQNRNTLNQYGLSSKSTSKSTLDNINSNVFSNLSSPNKNQTNTDENQLSSDEASSMSTLNNSMTQTSLKPISRQINENEDNEKALTKVLHKTEVKQDDMNKESSKGSLNRSGTKFIPKPKIQRTHSNEDIEKSSRKIIHKPNARQNDDSQQIEEPLQTSTIPKSVHKPNTRQNDSNQQIEEPSPTSTITKSVHKTNAQQNNDNQQMEEPLPTSTIPKSIPKPITYQSNDSEDVEKPSKFPLNRSIPKPLYKSKVQSTDSSNHVKESSVSSSNHSTIKTMYKPIARRADGTEIVAVSTENSSENVSSNNLLFNQCYFPRSLFSQESRNTNDMSKIDLPLLQIEKYDSVQLYHLLSEIENECTPMNFTKMLDQLKLSSVQIRQTEDNNTSLSTDEEEDDDEDKENIDIIPNLFDQSSSSQEYYTTFTINIDDPRKISLYTMTIGTVQLCSEGVVPYSVLSGHRPLLQRSEETKFKQVRSKRRKQTHHVAAIESFTNIENLQKNDIILNINDQSVWNLPTKIVRNYLLSASKQSNNCSLTIARLCKPLI</sequence>